<protein>
    <recommendedName>
        <fullName evidence="5">GPI anchored serine-threonine rich protein</fullName>
    </recommendedName>
</protein>
<reference evidence="3" key="2">
    <citation type="submission" date="2023-01" db="EMBL/GenBank/DDBJ databases">
        <authorList>
            <person name="Petersen C."/>
        </authorList>
    </citation>
    <scope>NUCLEOTIDE SEQUENCE</scope>
    <source>
        <strain evidence="3">IBT 17514</strain>
    </source>
</reference>
<dbReference type="EMBL" id="JAQJAN010000001">
    <property type="protein sequence ID" value="KAJ5741186.1"/>
    <property type="molecule type" value="Genomic_DNA"/>
</dbReference>
<evidence type="ECO:0000313" key="3">
    <source>
        <dbReference type="EMBL" id="KAJ5741186.1"/>
    </source>
</evidence>
<reference evidence="3" key="1">
    <citation type="journal article" date="2023" name="IMA Fungus">
        <title>Comparative genomic study of the Penicillium genus elucidates a diverse pangenome and 15 lateral gene transfer events.</title>
        <authorList>
            <person name="Petersen C."/>
            <person name="Sorensen T."/>
            <person name="Nielsen M.R."/>
            <person name="Sondergaard T.E."/>
            <person name="Sorensen J.L."/>
            <person name="Fitzpatrick D.A."/>
            <person name="Frisvad J.C."/>
            <person name="Nielsen K.L."/>
        </authorList>
    </citation>
    <scope>NUCLEOTIDE SEQUENCE</scope>
    <source>
        <strain evidence="3">IBT 17514</strain>
    </source>
</reference>
<evidence type="ECO:0000313" key="4">
    <source>
        <dbReference type="Proteomes" id="UP001215712"/>
    </source>
</evidence>
<evidence type="ECO:0008006" key="5">
    <source>
        <dbReference type="Google" id="ProtNLM"/>
    </source>
</evidence>
<feature type="compositionally biased region" description="Low complexity" evidence="1">
    <location>
        <begin position="122"/>
        <end position="139"/>
    </location>
</feature>
<keyword evidence="4" id="KW-1185">Reference proteome</keyword>
<evidence type="ECO:0000256" key="1">
    <source>
        <dbReference type="SAM" id="MobiDB-lite"/>
    </source>
</evidence>
<evidence type="ECO:0000256" key="2">
    <source>
        <dbReference type="SAM" id="SignalP"/>
    </source>
</evidence>
<dbReference type="Proteomes" id="UP001215712">
    <property type="component" value="Unassembled WGS sequence"/>
</dbReference>
<feature type="chain" id="PRO_5042028307" description="GPI anchored serine-threonine rich protein" evidence="2">
    <location>
        <begin position="22"/>
        <end position="176"/>
    </location>
</feature>
<feature type="compositionally biased region" description="Polar residues" evidence="1">
    <location>
        <begin position="110"/>
        <end position="119"/>
    </location>
</feature>
<gene>
    <name evidence="3" type="ORF">N7493_001058</name>
</gene>
<accession>A0AAD6HY54</accession>
<proteinExistence type="predicted"/>
<dbReference type="AlphaFoldDB" id="A0AAD6HY54"/>
<feature type="region of interest" description="Disordered" evidence="1">
    <location>
        <begin position="110"/>
        <end position="148"/>
    </location>
</feature>
<name>A0AAD6HY54_9EURO</name>
<organism evidence="3 4">
    <name type="scientific">Penicillium malachiteum</name>
    <dbReference type="NCBI Taxonomy" id="1324776"/>
    <lineage>
        <taxon>Eukaryota</taxon>
        <taxon>Fungi</taxon>
        <taxon>Dikarya</taxon>
        <taxon>Ascomycota</taxon>
        <taxon>Pezizomycotina</taxon>
        <taxon>Eurotiomycetes</taxon>
        <taxon>Eurotiomycetidae</taxon>
        <taxon>Eurotiales</taxon>
        <taxon>Aspergillaceae</taxon>
        <taxon>Penicillium</taxon>
    </lineage>
</organism>
<keyword evidence="2" id="KW-0732">Signal</keyword>
<feature type="signal peptide" evidence="2">
    <location>
        <begin position="1"/>
        <end position="21"/>
    </location>
</feature>
<sequence>MNHRIKIYSLLLIIWTAAISAQDMAAAAQPPAPTSTGLCASQDVVDKCVATMKHSLEICSENDWDCKCSGSANIANCYEDCPDDPARFSAELVSEQDCATANAYDKGVSTVTNSWSTPGPETVTATPTDTSATSTSGPTKSVNGLEESASPSEGAAAIKSVVSWLVFVGLGFGMMV</sequence>
<comment type="caution">
    <text evidence="3">The sequence shown here is derived from an EMBL/GenBank/DDBJ whole genome shotgun (WGS) entry which is preliminary data.</text>
</comment>